<organism evidence="1 2">
    <name type="scientific">Rhododendron molle</name>
    <name type="common">Chinese azalea</name>
    <name type="synonym">Azalea mollis</name>
    <dbReference type="NCBI Taxonomy" id="49168"/>
    <lineage>
        <taxon>Eukaryota</taxon>
        <taxon>Viridiplantae</taxon>
        <taxon>Streptophyta</taxon>
        <taxon>Embryophyta</taxon>
        <taxon>Tracheophyta</taxon>
        <taxon>Spermatophyta</taxon>
        <taxon>Magnoliopsida</taxon>
        <taxon>eudicotyledons</taxon>
        <taxon>Gunneridae</taxon>
        <taxon>Pentapetalae</taxon>
        <taxon>asterids</taxon>
        <taxon>Ericales</taxon>
        <taxon>Ericaceae</taxon>
        <taxon>Ericoideae</taxon>
        <taxon>Rhodoreae</taxon>
        <taxon>Rhododendron</taxon>
    </lineage>
</organism>
<dbReference type="EMBL" id="CM046391">
    <property type="protein sequence ID" value="KAI8559548.1"/>
    <property type="molecule type" value="Genomic_DNA"/>
</dbReference>
<reference evidence="1" key="1">
    <citation type="submission" date="2022-02" db="EMBL/GenBank/DDBJ databases">
        <title>Plant Genome Project.</title>
        <authorList>
            <person name="Zhang R.-G."/>
        </authorList>
    </citation>
    <scope>NUCLEOTIDE SEQUENCE</scope>
    <source>
        <strain evidence="1">AT1</strain>
    </source>
</reference>
<proteinExistence type="predicted"/>
<sequence>MELLEDVSLPDATLEDFAFVYGGLDVLGGYQLEVNWLHKRIDQMALLLKLPALRDRLEKISKEMEEVEVAAMRLRNRKKKLEGRIADHESASSGSFDRSSYAGQGLRR</sequence>
<protein>
    <submittedName>
        <fullName evidence="1">Uncharacterized protein</fullName>
    </submittedName>
</protein>
<keyword evidence="2" id="KW-1185">Reference proteome</keyword>
<name>A0ACC0P1N5_RHOML</name>
<evidence type="ECO:0000313" key="2">
    <source>
        <dbReference type="Proteomes" id="UP001062846"/>
    </source>
</evidence>
<evidence type="ECO:0000313" key="1">
    <source>
        <dbReference type="EMBL" id="KAI8559548.1"/>
    </source>
</evidence>
<comment type="caution">
    <text evidence="1">The sequence shown here is derived from an EMBL/GenBank/DDBJ whole genome shotgun (WGS) entry which is preliminary data.</text>
</comment>
<dbReference type="Proteomes" id="UP001062846">
    <property type="component" value="Chromosome 4"/>
</dbReference>
<accession>A0ACC0P1N5</accession>
<gene>
    <name evidence="1" type="ORF">RHMOL_Rhmol04G0182800</name>
</gene>